<reference evidence="2" key="1">
    <citation type="submission" date="2017-10" db="EMBL/GenBank/DDBJ databases">
        <title>Isolation and characterization of a group of new proteus bacteriophages.</title>
        <authorList>
            <person name="Kozlova Y.N."/>
            <person name="Morozova V.V."/>
            <person name="Babkin I.V."/>
            <person name="Tikunova N.V."/>
            <person name="Bokovaya O.V."/>
            <person name="Shedko E.D."/>
        </authorList>
    </citation>
    <scope>NUCLEOTIDE SEQUENCE [LARGE SCALE GENOMIC DNA]</scope>
</reference>
<dbReference type="Proteomes" id="UP000241842">
    <property type="component" value="Segment"/>
</dbReference>
<evidence type="ECO:0000313" key="1">
    <source>
        <dbReference type="EMBL" id="ATW69976.1"/>
    </source>
</evidence>
<name>A0A2H4PRP5_9CAUD</name>
<keyword evidence="2" id="KW-1185">Reference proteome</keyword>
<dbReference type="RefSeq" id="YP_009620660.1">
    <property type="nucleotide sequence ID" value="NC_042090.1"/>
</dbReference>
<proteinExistence type="predicted"/>
<dbReference type="KEGG" id="vg:40097313"/>
<dbReference type="EMBL" id="MG030347">
    <property type="protein sequence ID" value="ATW69976.1"/>
    <property type="molecule type" value="Genomic_DNA"/>
</dbReference>
<organism evidence="1 2">
    <name type="scientific">Proteus phage PM135</name>
    <dbReference type="NCBI Taxonomy" id="2048008"/>
    <lineage>
        <taxon>Viruses</taxon>
        <taxon>Duplodnaviria</taxon>
        <taxon>Heunggongvirae</taxon>
        <taxon>Uroviricota</taxon>
        <taxon>Caudoviricetes</taxon>
        <taxon>Demerecviridae</taxon>
        <taxon>Novosibvirus</taxon>
        <taxon>Novosibvirus PM135</taxon>
    </lineage>
</organism>
<accession>A0A2H4PRP5</accession>
<evidence type="ECO:0000313" key="2">
    <source>
        <dbReference type="Proteomes" id="UP000241842"/>
    </source>
</evidence>
<protein>
    <submittedName>
        <fullName evidence="1">Uncharacterized protein</fullName>
    </submittedName>
</protein>
<dbReference type="GeneID" id="40097313"/>
<sequence length="161" mass="17628">MSNPKFTRYITTAVSKGYLTQAGADIILALPVKQDAPSIDCAFKFADIVASIESGDLVVDARVLFDSVPRDIVERAYKALGEMASDNLLKPFDEMLVVAKLKESDSSAPVFALQFIDAVFTGIGHWNMYCKHFLEGLELSDNGVMPLYEESSAGEDPISFH</sequence>